<dbReference type="STRING" id="1561998.A0A1I7TLJ7"/>
<comment type="similarity">
    <text evidence="4">Belongs to the protein kinase superfamily.</text>
</comment>
<keyword evidence="2 3" id="KW-0067">ATP-binding</keyword>
<dbReference type="InterPro" id="IPR052751">
    <property type="entry name" value="Plant_MAPKKK"/>
</dbReference>
<reference evidence="7" key="1">
    <citation type="submission" date="2016-11" db="UniProtKB">
        <authorList>
            <consortium name="WormBaseParasite"/>
        </authorList>
    </citation>
    <scope>IDENTIFICATION</scope>
</reference>
<evidence type="ECO:0000259" key="5">
    <source>
        <dbReference type="PROSITE" id="PS50011"/>
    </source>
</evidence>
<dbReference type="PANTHER" id="PTHR48011">
    <property type="entry name" value="CCR4-NOT TRANSCRIPTIONAL COMPLEX SUBUNIT CAF120-RELATED"/>
    <property type="match status" value="1"/>
</dbReference>
<dbReference type="Pfam" id="PF00069">
    <property type="entry name" value="Pkinase"/>
    <property type="match status" value="1"/>
</dbReference>
<protein>
    <submittedName>
        <fullName evidence="7">Protein kinase domain-containing protein</fullName>
    </submittedName>
</protein>
<dbReference type="PROSITE" id="PS00107">
    <property type="entry name" value="PROTEIN_KINASE_ATP"/>
    <property type="match status" value="1"/>
</dbReference>
<proteinExistence type="inferred from homology"/>
<dbReference type="InterPro" id="IPR011009">
    <property type="entry name" value="Kinase-like_dom_sf"/>
</dbReference>
<dbReference type="Gene3D" id="1.10.510.10">
    <property type="entry name" value="Transferase(Phosphotransferase) domain 1"/>
    <property type="match status" value="1"/>
</dbReference>
<evidence type="ECO:0000256" key="4">
    <source>
        <dbReference type="RuleBase" id="RU000304"/>
    </source>
</evidence>
<dbReference type="SUPFAM" id="SSF56112">
    <property type="entry name" value="Protein kinase-like (PK-like)"/>
    <property type="match status" value="1"/>
</dbReference>
<dbReference type="AlphaFoldDB" id="A0A1I7TLJ7"/>
<keyword evidence="4" id="KW-0418">Kinase</keyword>
<evidence type="ECO:0000256" key="3">
    <source>
        <dbReference type="PROSITE-ProRule" id="PRU10141"/>
    </source>
</evidence>
<sequence>MFIDSDDEMTSTFTVGGKTVSTLERLGKGAFGAVYLAHYSDTPDQKFALKEISMRKTLRVDAREEHSIHSKLFQNKTDGNILKIFGIEEIGMSTLLFMDYIPSGDLSQKCSGNPMDSLTAHNYFKQLIDGLEYIHESGYIHRDIKPQNLLVTSSNVIKITDFGLATQFRFENEERLVSGWIGTPAYWAPQVYLKSPIEAPPLDIWASGLVLLNMVTGKLLIWEEPILSNEKYSKWLNKVDDSDNAWNEVPPYVLGFLRTILNSTGISTIQDIKKQDWYVQAAEK</sequence>
<keyword evidence="1 3" id="KW-0547">Nucleotide-binding</keyword>
<evidence type="ECO:0000256" key="2">
    <source>
        <dbReference type="ARBA" id="ARBA00022840"/>
    </source>
</evidence>
<evidence type="ECO:0000256" key="1">
    <source>
        <dbReference type="ARBA" id="ARBA00022741"/>
    </source>
</evidence>
<dbReference type="InterPro" id="IPR008271">
    <property type="entry name" value="Ser/Thr_kinase_AS"/>
</dbReference>
<feature type="binding site" evidence="3">
    <location>
        <position position="50"/>
    </location>
    <ligand>
        <name>ATP</name>
        <dbReference type="ChEBI" id="CHEBI:30616"/>
    </ligand>
</feature>
<dbReference type="PROSITE" id="PS50011">
    <property type="entry name" value="PROTEIN_KINASE_DOM"/>
    <property type="match status" value="1"/>
</dbReference>
<dbReference type="InterPro" id="IPR017441">
    <property type="entry name" value="Protein_kinase_ATP_BS"/>
</dbReference>
<dbReference type="GO" id="GO:0007165">
    <property type="term" value="P:signal transduction"/>
    <property type="evidence" value="ECO:0007669"/>
    <property type="project" value="TreeGrafter"/>
</dbReference>
<evidence type="ECO:0000313" key="7">
    <source>
        <dbReference type="WBParaSite" id="Csp11.Scaffold628.g7119.t1"/>
    </source>
</evidence>
<dbReference type="eggNOG" id="KOG0590">
    <property type="taxonomic scope" value="Eukaryota"/>
</dbReference>
<dbReference type="WBParaSite" id="Csp11.Scaffold628.g7119.t1">
    <property type="protein sequence ID" value="Csp11.Scaffold628.g7119.t1"/>
    <property type="gene ID" value="Csp11.Scaffold628.g7119"/>
</dbReference>
<keyword evidence="6" id="KW-1185">Reference proteome</keyword>
<dbReference type="SMART" id="SM00220">
    <property type="entry name" value="S_TKc"/>
    <property type="match status" value="1"/>
</dbReference>
<dbReference type="GO" id="GO:0005524">
    <property type="term" value="F:ATP binding"/>
    <property type="evidence" value="ECO:0007669"/>
    <property type="project" value="UniProtKB-UniRule"/>
</dbReference>
<keyword evidence="4" id="KW-0808">Transferase</keyword>
<dbReference type="PANTHER" id="PTHR48011:SF56">
    <property type="entry name" value="PROTEIN KINASE DOMAIN-CONTAINING PROTEIN"/>
    <property type="match status" value="1"/>
</dbReference>
<evidence type="ECO:0000313" key="6">
    <source>
        <dbReference type="Proteomes" id="UP000095282"/>
    </source>
</evidence>
<dbReference type="PROSITE" id="PS00108">
    <property type="entry name" value="PROTEIN_KINASE_ST"/>
    <property type="match status" value="1"/>
</dbReference>
<keyword evidence="4" id="KW-0723">Serine/threonine-protein kinase</keyword>
<name>A0A1I7TLJ7_9PELO</name>
<feature type="domain" description="Protein kinase" evidence="5">
    <location>
        <begin position="20"/>
        <end position="284"/>
    </location>
</feature>
<dbReference type="GO" id="GO:0004674">
    <property type="term" value="F:protein serine/threonine kinase activity"/>
    <property type="evidence" value="ECO:0007669"/>
    <property type="project" value="UniProtKB-KW"/>
</dbReference>
<organism evidence="6 7">
    <name type="scientific">Caenorhabditis tropicalis</name>
    <dbReference type="NCBI Taxonomy" id="1561998"/>
    <lineage>
        <taxon>Eukaryota</taxon>
        <taxon>Metazoa</taxon>
        <taxon>Ecdysozoa</taxon>
        <taxon>Nematoda</taxon>
        <taxon>Chromadorea</taxon>
        <taxon>Rhabditida</taxon>
        <taxon>Rhabditina</taxon>
        <taxon>Rhabditomorpha</taxon>
        <taxon>Rhabditoidea</taxon>
        <taxon>Rhabditidae</taxon>
        <taxon>Peloderinae</taxon>
        <taxon>Caenorhabditis</taxon>
    </lineage>
</organism>
<accession>A0A1I7TLJ7</accession>
<dbReference type="InterPro" id="IPR000719">
    <property type="entry name" value="Prot_kinase_dom"/>
</dbReference>
<dbReference type="Proteomes" id="UP000095282">
    <property type="component" value="Unplaced"/>
</dbReference>